<comment type="caution">
    <text evidence="2">The sequence shown here is derived from an EMBL/GenBank/DDBJ whole genome shotgun (WGS) entry which is preliminary data.</text>
</comment>
<dbReference type="EMBL" id="LAZR01009069">
    <property type="protein sequence ID" value="KKM74878.1"/>
    <property type="molecule type" value="Genomic_DNA"/>
</dbReference>
<organism evidence="2">
    <name type="scientific">marine sediment metagenome</name>
    <dbReference type="NCBI Taxonomy" id="412755"/>
    <lineage>
        <taxon>unclassified sequences</taxon>
        <taxon>metagenomes</taxon>
        <taxon>ecological metagenomes</taxon>
    </lineage>
</organism>
<evidence type="ECO:0000313" key="2">
    <source>
        <dbReference type="EMBL" id="KKM74878.1"/>
    </source>
</evidence>
<evidence type="ECO:0000256" key="1">
    <source>
        <dbReference type="SAM" id="MobiDB-lite"/>
    </source>
</evidence>
<dbReference type="AlphaFoldDB" id="A0A0F9JYR3"/>
<feature type="compositionally biased region" description="Basic and acidic residues" evidence="1">
    <location>
        <begin position="11"/>
        <end position="21"/>
    </location>
</feature>
<gene>
    <name evidence="2" type="ORF">LCGC14_1395960</name>
</gene>
<sequence>MKVKLGNHSCTVEREPGDPKFRNGGWGSGESRLLYHVKRVLNARGHDLIKRRMHKDGHLMGDDSMQYLRTRNTRAPIVLAIYDGNWQIRDAAEDFNREGRVTFTVSRLDDN</sequence>
<accession>A0A0F9JYR3</accession>
<feature type="region of interest" description="Disordered" evidence="1">
    <location>
        <begin position="1"/>
        <end position="24"/>
    </location>
</feature>
<protein>
    <submittedName>
        <fullName evidence="2">Uncharacterized protein</fullName>
    </submittedName>
</protein>
<name>A0A0F9JYR3_9ZZZZ</name>
<proteinExistence type="predicted"/>
<reference evidence="2" key="1">
    <citation type="journal article" date="2015" name="Nature">
        <title>Complex archaea that bridge the gap between prokaryotes and eukaryotes.</title>
        <authorList>
            <person name="Spang A."/>
            <person name="Saw J.H."/>
            <person name="Jorgensen S.L."/>
            <person name="Zaremba-Niedzwiedzka K."/>
            <person name="Martijn J."/>
            <person name="Lind A.E."/>
            <person name="van Eijk R."/>
            <person name="Schleper C."/>
            <person name="Guy L."/>
            <person name="Ettema T.J."/>
        </authorList>
    </citation>
    <scope>NUCLEOTIDE SEQUENCE</scope>
</reference>